<dbReference type="AlphaFoldDB" id="A0A543JAQ1"/>
<feature type="chain" id="PRO_5039544876" evidence="6">
    <location>
        <begin position="22"/>
        <end position="538"/>
    </location>
</feature>
<evidence type="ECO:0000256" key="2">
    <source>
        <dbReference type="ARBA" id="ARBA00022670"/>
    </source>
</evidence>
<dbReference type="SUPFAM" id="SSF49313">
    <property type="entry name" value="Cadherin-like"/>
    <property type="match status" value="1"/>
</dbReference>
<dbReference type="PROSITE" id="PS51892">
    <property type="entry name" value="SUBTILASE"/>
    <property type="match status" value="1"/>
</dbReference>
<comment type="caution">
    <text evidence="5">Lacks conserved residue(s) required for the propagation of feature annotation.</text>
</comment>
<dbReference type="Pfam" id="PF05345">
    <property type="entry name" value="He_PIG"/>
    <property type="match status" value="1"/>
</dbReference>
<evidence type="ECO:0000313" key="8">
    <source>
        <dbReference type="EMBL" id="TQM79915.1"/>
    </source>
</evidence>
<feature type="signal peptide" evidence="6">
    <location>
        <begin position="1"/>
        <end position="21"/>
    </location>
</feature>
<proteinExistence type="inferred from homology"/>
<dbReference type="InterPro" id="IPR036852">
    <property type="entry name" value="Peptidase_S8/S53_dom_sf"/>
</dbReference>
<dbReference type="EMBL" id="VFPP01000001">
    <property type="protein sequence ID" value="TQM79915.1"/>
    <property type="molecule type" value="Genomic_DNA"/>
</dbReference>
<evidence type="ECO:0000256" key="1">
    <source>
        <dbReference type="ARBA" id="ARBA00011073"/>
    </source>
</evidence>
<dbReference type="GO" id="GO:0006508">
    <property type="term" value="P:proteolysis"/>
    <property type="evidence" value="ECO:0007669"/>
    <property type="project" value="UniProtKB-KW"/>
</dbReference>
<reference evidence="8 9" key="1">
    <citation type="submission" date="2019-06" db="EMBL/GenBank/DDBJ databases">
        <title>Sequencing the genomes of 1000 actinobacteria strains.</title>
        <authorList>
            <person name="Klenk H.-P."/>
        </authorList>
    </citation>
    <scope>NUCLEOTIDE SEQUENCE [LARGE SCALE GENOMIC DNA]</scope>
    <source>
        <strain evidence="8 9">DSM 45456</strain>
    </source>
</reference>
<gene>
    <name evidence="8" type="ORF">FHX81_2227</name>
</gene>
<evidence type="ECO:0000256" key="4">
    <source>
        <dbReference type="ARBA" id="ARBA00022825"/>
    </source>
</evidence>
<dbReference type="SUPFAM" id="SSF52743">
    <property type="entry name" value="Subtilisin-like"/>
    <property type="match status" value="1"/>
</dbReference>
<dbReference type="GO" id="GO:0005975">
    <property type="term" value="P:carbohydrate metabolic process"/>
    <property type="evidence" value="ECO:0007669"/>
    <property type="project" value="UniProtKB-ARBA"/>
</dbReference>
<feature type="domain" description="Peptidase S8/S53" evidence="7">
    <location>
        <begin position="193"/>
        <end position="423"/>
    </location>
</feature>
<dbReference type="InterPro" id="IPR013783">
    <property type="entry name" value="Ig-like_fold"/>
</dbReference>
<keyword evidence="6" id="KW-0732">Signal</keyword>
<organism evidence="8 9">
    <name type="scientific">Saccharothrix saharensis</name>
    <dbReference type="NCBI Taxonomy" id="571190"/>
    <lineage>
        <taxon>Bacteria</taxon>
        <taxon>Bacillati</taxon>
        <taxon>Actinomycetota</taxon>
        <taxon>Actinomycetes</taxon>
        <taxon>Pseudonocardiales</taxon>
        <taxon>Pseudonocardiaceae</taxon>
        <taxon>Saccharothrix</taxon>
    </lineage>
</organism>
<dbReference type="GO" id="GO:0005509">
    <property type="term" value="F:calcium ion binding"/>
    <property type="evidence" value="ECO:0007669"/>
    <property type="project" value="InterPro"/>
</dbReference>
<dbReference type="Pfam" id="PF00082">
    <property type="entry name" value="Peptidase_S8"/>
    <property type="match status" value="1"/>
</dbReference>
<evidence type="ECO:0000259" key="7">
    <source>
        <dbReference type="Pfam" id="PF00082"/>
    </source>
</evidence>
<keyword evidence="9" id="KW-1185">Reference proteome</keyword>
<keyword evidence="2" id="KW-0645">Protease</keyword>
<evidence type="ECO:0000256" key="3">
    <source>
        <dbReference type="ARBA" id="ARBA00022801"/>
    </source>
</evidence>
<name>A0A543JAQ1_9PSEU</name>
<dbReference type="GO" id="GO:0016020">
    <property type="term" value="C:membrane"/>
    <property type="evidence" value="ECO:0007669"/>
    <property type="project" value="InterPro"/>
</dbReference>
<evidence type="ECO:0000256" key="6">
    <source>
        <dbReference type="SAM" id="SignalP"/>
    </source>
</evidence>
<accession>A0A543JAQ1</accession>
<evidence type="ECO:0000256" key="5">
    <source>
        <dbReference type="PROSITE-ProRule" id="PRU01240"/>
    </source>
</evidence>
<dbReference type="PANTHER" id="PTHR43806:SF11">
    <property type="entry name" value="CEREVISIN-RELATED"/>
    <property type="match status" value="1"/>
</dbReference>
<dbReference type="InterPro" id="IPR000209">
    <property type="entry name" value="Peptidase_S8/S53_dom"/>
</dbReference>
<dbReference type="PROSITE" id="PS00137">
    <property type="entry name" value="SUBTILASE_HIS"/>
    <property type="match status" value="1"/>
</dbReference>
<keyword evidence="4" id="KW-0720">Serine protease</keyword>
<keyword evidence="3" id="KW-0378">Hydrolase</keyword>
<dbReference type="Proteomes" id="UP000316628">
    <property type="component" value="Unassembled WGS sequence"/>
</dbReference>
<sequence length="538" mass="55029">MRKKPLSLLAVALLASAGASALSAPAAAAAAEPGAVIEVKLSTGAGVAAVRHALTDREIDKITPLFTRLDEKLTRLRPMNARSSSPGLERWHRVQLAPGVDAKAAAQELNALPGVEVAFPQAEPVDAVTPDFSGQQGYSDPASSGGIDADYARTVPGGKGGHVKVVDLERNWNPQHEDLSKLRLPGALIANGTPNFTPTSIDHGTAVTGVVGADDNGFGVTGLVPEAGLHYTNVVNHEVGYDLANSLLIAAAGVNAGDVLIIEQQVSQCGNYAPMEVWPSVYDAIVTVVQSGRHVVEAGGNGNLSLDNSCFGSRFPDDKPDSGAIIVGAGSAPGCTGTPRTKLSFSNYGSRVDVQGWGECVTTTGYGALYGTGADDKYTAGFNGTSSASPIVASALASLLSVAEANGQTLTPAQAREILIATGTPQSGALEIGPLPNLRTAIDNFLAGAEFPERVANPGPRTSIRWQWTNFAIQAWDGNAEPLTFSATGLPPGLAIAAGTGVISGTPTTPGTYTVTVSASDGAGSPSQATFSWTVTNA</sequence>
<dbReference type="InterPro" id="IPR015500">
    <property type="entry name" value="Peptidase_S8_subtilisin-rel"/>
</dbReference>
<dbReference type="PANTHER" id="PTHR43806">
    <property type="entry name" value="PEPTIDASE S8"/>
    <property type="match status" value="1"/>
</dbReference>
<dbReference type="InterPro" id="IPR022398">
    <property type="entry name" value="Peptidase_S8_His-AS"/>
</dbReference>
<dbReference type="GO" id="GO:0004252">
    <property type="term" value="F:serine-type endopeptidase activity"/>
    <property type="evidence" value="ECO:0007669"/>
    <property type="project" value="InterPro"/>
</dbReference>
<dbReference type="InterPro" id="IPR050131">
    <property type="entry name" value="Peptidase_S8_subtilisin-like"/>
</dbReference>
<evidence type="ECO:0000313" key="9">
    <source>
        <dbReference type="Proteomes" id="UP000316628"/>
    </source>
</evidence>
<dbReference type="Gene3D" id="3.40.50.200">
    <property type="entry name" value="Peptidase S8/S53 domain"/>
    <property type="match status" value="1"/>
</dbReference>
<comment type="similarity">
    <text evidence="1 5">Belongs to the peptidase S8 family.</text>
</comment>
<dbReference type="PRINTS" id="PR00723">
    <property type="entry name" value="SUBTILISIN"/>
</dbReference>
<comment type="caution">
    <text evidence="8">The sequence shown here is derived from an EMBL/GenBank/DDBJ whole genome shotgun (WGS) entry which is preliminary data.</text>
</comment>
<dbReference type="RefSeq" id="WP_170232007.1">
    <property type="nucleotide sequence ID" value="NZ_VFPP01000001.1"/>
</dbReference>
<dbReference type="InterPro" id="IPR015919">
    <property type="entry name" value="Cadherin-like_sf"/>
</dbReference>
<protein>
    <submittedName>
        <fullName evidence="8">Putative Ig domain-containing protein</fullName>
    </submittedName>
</protein>
<dbReference type="Gene3D" id="2.60.40.10">
    <property type="entry name" value="Immunoglobulins"/>
    <property type="match status" value="1"/>
</dbReference>